<dbReference type="InterPro" id="IPR021994">
    <property type="entry name" value="DUF3592"/>
</dbReference>
<keyword evidence="1" id="KW-1133">Transmembrane helix</keyword>
<feature type="transmembrane region" description="Helical" evidence="1">
    <location>
        <begin position="111"/>
        <end position="133"/>
    </location>
</feature>
<keyword evidence="4" id="KW-1185">Reference proteome</keyword>
<evidence type="ECO:0000313" key="4">
    <source>
        <dbReference type="Proteomes" id="UP000664052"/>
    </source>
</evidence>
<keyword evidence="1" id="KW-0812">Transmembrane</keyword>
<comment type="caution">
    <text evidence="3">The sequence shown here is derived from an EMBL/GenBank/DDBJ whole genome shotgun (WGS) entry which is preliminary data.</text>
</comment>
<proteinExistence type="predicted"/>
<keyword evidence="1" id="KW-0472">Membrane</keyword>
<organism evidence="3 4">
    <name type="scientific">Corallococcus macrosporus</name>
    <dbReference type="NCBI Taxonomy" id="35"/>
    <lineage>
        <taxon>Bacteria</taxon>
        <taxon>Pseudomonadati</taxon>
        <taxon>Myxococcota</taxon>
        <taxon>Myxococcia</taxon>
        <taxon>Myxococcales</taxon>
        <taxon>Cystobacterineae</taxon>
        <taxon>Myxococcaceae</taxon>
        <taxon>Corallococcus</taxon>
    </lineage>
</organism>
<gene>
    <name evidence="3" type="ORF">JYK02_27230</name>
</gene>
<dbReference type="Pfam" id="PF12158">
    <property type="entry name" value="DUF3592"/>
    <property type="match status" value="1"/>
</dbReference>
<dbReference type="RefSeq" id="WP_207055461.1">
    <property type="nucleotide sequence ID" value="NZ_JAFIMU010000008.1"/>
</dbReference>
<evidence type="ECO:0000256" key="1">
    <source>
        <dbReference type="SAM" id="Phobius"/>
    </source>
</evidence>
<name>A0ABS3DIR5_9BACT</name>
<dbReference type="EMBL" id="JAFIMU010000008">
    <property type="protein sequence ID" value="MBN8231217.1"/>
    <property type="molecule type" value="Genomic_DNA"/>
</dbReference>
<sequence length="145" mass="15779">MDGALFLLMGVIVFVAVLAIFRRDLRIHSEGAWAQGRVVSKEVRARSRLSSGRDYVLHYGFTRQGGGWQTAQRAVSKDLYEGLRAGSGIQVLYDREDPAHSYPEGEGGMPLGLAVLAFLMAGGTSITGLVIMLRKGPEEEGSLPW</sequence>
<accession>A0ABS3DIR5</accession>
<evidence type="ECO:0000313" key="3">
    <source>
        <dbReference type="EMBL" id="MBN8231217.1"/>
    </source>
</evidence>
<feature type="domain" description="DUF3592" evidence="2">
    <location>
        <begin position="34"/>
        <end position="104"/>
    </location>
</feature>
<reference evidence="3 4" key="1">
    <citation type="submission" date="2021-02" db="EMBL/GenBank/DDBJ databases">
        <title>De Novo genome assembly of isolated myxobacteria.</title>
        <authorList>
            <person name="Stevens D.C."/>
        </authorList>
    </citation>
    <scope>NUCLEOTIDE SEQUENCE [LARGE SCALE GENOMIC DNA]</scope>
    <source>
        <strain evidence="3 4">ATCC 29039</strain>
    </source>
</reference>
<evidence type="ECO:0000259" key="2">
    <source>
        <dbReference type="Pfam" id="PF12158"/>
    </source>
</evidence>
<dbReference type="Proteomes" id="UP000664052">
    <property type="component" value="Unassembled WGS sequence"/>
</dbReference>
<protein>
    <submittedName>
        <fullName evidence="3">DUF3592 domain-containing protein</fullName>
    </submittedName>
</protein>